<comment type="catalytic activity">
    <reaction evidence="4">
        <text>chorismate = 4-hydroxybenzoate + pyruvate</text>
        <dbReference type="Rhea" id="RHEA:16505"/>
        <dbReference type="ChEBI" id="CHEBI:15361"/>
        <dbReference type="ChEBI" id="CHEBI:17879"/>
        <dbReference type="ChEBI" id="CHEBI:29748"/>
        <dbReference type="EC" id="4.1.3.40"/>
    </reaction>
</comment>
<feature type="binding site" evidence="4">
    <location>
        <position position="75"/>
    </location>
    <ligand>
        <name>substrate</name>
    </ligand>
</feature>
<dbReference type="PANTHER" id="PTHR38683:SF1">
    <property type="entry name" value="CHORISMATE PYRUVATE-LYASE"/>
    <property type="match status" value="1"/>
</dbReference>
<evidence type="ECO:0000256" key="4">
    <source>
        <dbReference type="HAMAP-Rule" id="MF_01632"/>
    </source>
</evidence>
<dbReference type="Gene3D" id="3.40.1410.10">
    <property type="entry name" value="Chorismate lyase-like"/>
    <property type="match status" value="1"/>
</dbReference>
<comment type="similarity">
    <text evidence="4">Belongs to the UbiC family.</text>
</comment>
<dbReference type="InterPro" id="IPR028978">
    <property type="entry name" value="Chorismate_lyase_/UTRA_dom_sf"/>
</dbReference>
<evidence type="ECO:0000313" key="6">
    <source>
        <dbReference type="Proteomes" id="UP001431634"/>
    </source>
</evidence>
<dbReference type="InterPro" id="IPR007440">
    <property type="entry name" value="Chorismate--pyruvate_lyase"/>
</dbReference>
<dbReference type="HAMAP" id="MF_01632">
    <property type="entry name" value="UbiC"/>
    <property type="match status" value="1"/>
</dbReference>
<reference evidence="5" key="1">
    <citation type="submission" date="2023-05" db="EMBL/GenBank/DDBJ databases">
        <title>Whole genome sequence of Commensalibacter sp.</title>
        <authorList>
            <person name="Charoenyingcharoen P."/>
            <person name="Yukphan P."/>
        </authorList>
    </citation>
    <scope>NUCLEOTIDE SEQUENCE</scope>
    <source>
        <strain evidence="5">TBRC 16381</strain>
    </source>
</reference>
<dbReference type="EC" id="4.1.3.40" evidence="4"/>
<protein>
    <recommendedName>
        <fullName evidence="4">Probable chorismate pyruvate-lyase</fullName>
        <shortName evidence="4">CL</shortName>
        <shortName evidence="4">CPL</shortName>
        <ecNumber evidence="4">4.1.3.40</ecNumber>
    </recommendedName>
</protein>
<keyword evidence="1 4" id="KW-0963">Cytoplasm</keyword>
<evidence type="ECO:0000256" key="2">
    <source>
        <dbReference type="ARBA" id="ARBA00022688"/>
    </source>
</evidence>
<dbReference type="Proteomes" id="UP001431634">
    <property type="component" value="Unassembled WGS sequence"/>
</dbReference>
<keyword evidence="2 4" id="KW-0831">Ubiquinone biosynthesis</keyword>
<dbReference type="EMBL" id="JASBAO010000001">
    <property type="protein sequence ID" value="MDI2090638.1"/>
    <property type="molecule type" value="Genomic_DNA"/>
</dbReference>
<comment type="function">
    <text evidence="4">Removes the pyruvyl group from chorismate, with concomitant aromatization of the ring, to provide 4-hydroxybenzoate (4HB) for the ubiquinone pathway.</text>
</comment>
<comment type="subcellular location">
    <subcellularLocation>
        <location evidence="4">Cytoplasm</location>
    </subcellularLocation>
</comment>
<keyword evidence="3 4" id="KW-0456">Lyase</keyword>
<proteinExistence type="inferred from homology"/>
<comment type="caution">
    <text evidence="4">Lacks conserved residue(s) required for the propagation of feature annotation.</text>
</comment>
<organism evidence="5 6">
    <name type="scientific">Commensalibacter oyaizuii</name>
    <dbReference type="NCBI Taxonomy" id="3043873"/>
    <lineage>
        <taxon>Bacteria</taxon>
        <taxon>Pseudomonadati</taxon>
        <taxon>Pseudomonadota</taxon>
        <taxon>Alphaproteobacteria</taxon>
        <taxon>Acetobacterales</taxon>
        <taxon>Acetobacteraceae</taxon>
    </lineage>
</organism>
<comment type="pathway">
    <text evidence="4">Cofactor biosynthesis; ubiquinone biosynthesis.</text>
</comment>
<sequence>MQTDQIVWRNQADVQKNLSAMEIDWLFDRGSLTQRLTLLSSQRFSLEVLSEGYASLRLDECLKLQLLFPQKQWVREVILKGDNQSWVYARSIIIKSDLGQDDKQLTRLGCHPLGSVLFTDEQFQRSLIEVANYPVTIIPVFEGSLGLWGRRSTFSGQNSVVLVQEIFLPKFWQYIKNDKE</sequence>
<dbReference type="PANTHER" id="PTHR38683">
    <property type="entry name" value="CHORISMATE PYRUVATE-LYASE"/>
    <property type="match status" value="1"/>
</dbReference>
<keyword evidence="6" id="KW-1185">Reference proteome</keyword>
<dbReference type="GO" id="GO:0008813">
    <property type="term" value="F:chorismate lyase activity"/>
    <property type="evidence" value="ECO:0007669"/>
    <property type="project" value="UniProtKB-EC"/>
</dbReference>
<keyword evidence="4" id="KW-0670">Pyruvate</keyword>
<evidence type="ECO:0000313" key="5">
    <source>
        <dbReference type="EMBL" id="MDI2090638.1"/>
    </source>
</evidence>
<evidence type="ECO:0000256" key="1">
    <source>
        <dbReference type="ARBA" id="ARBA00022490"/>
    </source>
</evidence>
<gene>
    <name evidence="4" type="primary">ubiC</name>
    <name evidence="5" type="ORF">QJV27_04445</name>
</gene>
<feature type="binding site" evidence="4">
    <location>
        <position position="165"/>
    </location>
    <ligand>
        <name>substrate</name>
    </ligand>
</feature>
<evidence type="ECO:0000256" key="3">
    <source>
        <dbReference type="ARBA" id="ARBA00023239"/>
    </source>
</evidence>
<accession>A0ABT6Q0L7</accession>
<dbReference type="Pfam" id="PF04345">
    <property type="entry name" value="Chor_lyase"/>
    <property type="match status" value="1"/>
</dbReference>
<dbReference type="RefSeq" id="WP_281447769.1">
    <property type="nucleotide sequence ID" value="NZ_JASBAO010000001.1"/>
</dbReference>
<comment type="caution">
    <text evidence="5">The sequence shown here is derived from an EMBL/GenBank/DDBJ whole genome shotgun (WGS) entry which is preliminary data.</text>
</comment>
<dbReference type="SUPFAM" id="SSF64288">
    <property type="entry name" value="Chorismate lyase-like"/>
    <property type="match status" value="1"/>
</dbReference>
<name>A0ABT6Q0L7_9PROT</name>
<feature type="binding site" evidence="4">
    <location>
        <position position="113"/>
    </location>
    <ligand>
        <name>substrate</name>
    </ligand>
</feature>